<evidence type="ECO:0000256" key="5">
    <source>
        <dbReference type="ARBA" id="ARBA00022516"/>
    </source>
</evidence>
<dbReference type="Gene3D" id="3.30.230.10">
    <property type="match status" value="1"/>
</dbReference>
<dbReference type="GO" id="GO:0005524">
    <property type="term" value="F:ATP binding"/>
    <property type="evidence" value="ECO:0007669"/>
    <property type="project" value="UniProtKB-UniRule"/>
</dbReference>
<evidence type="ECO:0000256" key="10">
    <source>
        <dbReference type="ARBA" id="ARBA00023098"/>
    </source>
</evidence>
<dbReference type="InterPro" id="IPR005935">
    <property type="entry name" value="Mev_decarb"/>
</dbReference>
<comment type="pathway">
    <text evidence="16">Steroid biosynthesis; cholesterol biosynthesis.</text>
</comment>
<evidence type="ECO:0000256" key="12">
    <source>
        <dbReference type="ARBA" id="ARBA00023221"/>
    </source>
</evidence>
<keyword evidence="5 16" id="KW-0444">Lipid biosynthesis</keyword>
<dbReference type="GO" id="GO:0019287">
    <property type="term" value="P:isopentenyl diphosphate biosynthetic process, mevalonate pathway"/>
    <property type="evidence" value="ECO:0007669"/>
    <property type="project" value="UniProtKB-UniRule"/>
</dbReference>
<evidence type="ECO:0000256" key="1">
    <source>
        <dbReference type="ARBA" id="ARBA00003812"/>
    </source>
</evidence>
<keyword evidence="16" id="KW-0152">Cholesterol biosynthesis</keyword>
<evidence type="ECO:0000256" key="6">
    <source>
        <dbReference type="ARBA" id="ARBA00022741"/>
    </source>
</evidence>
<dbReference type="PANTHER" id="PTHR10977">
    <property type="entry name" value="DIPHOSPHOMEVALONATE DECARBOXYLASE"/>
    <property type="match status" value="1"/>
</dbReference>
<dbReference type="EC" id="4.1.1.33" evidence="3 15"/>
<keyword evidence="19" id="KW-1185">Reference proteome</keyword>
<dbReference type="KEGG" id="aten:116292744"/>
<dbReference type="Proteomes" id="UP000515163">
    <property type="component" value="Unplaced"/>
</dbReference>
<keyword evidence="6 15" id="KW-0547">Nucleotide-binding</keyword>
<dbReference type="Pfam" id="PF18376">
    <property type="entry name" value="MDD_C"/>
    <property type="match status" value="1"/>
</dbReference>
<proteinExistence type="inferred from homology"/>
<name>A0A6P8HHV4_ACTTE</name>
<dbReference type="GO" id="GO:0004163">
    <property type="term" value="F:diphosphomevalonate decarboxylase activity"/>
    <property type="evidence" value="ECO:0007669"/>
    <property type="project" value="UniProtKB-UniRule"/>
</dbReference>
<keyword evidence="11 16" id="KW-1207">Sterol metabolism</keyword>
<evidence type="ECO:0000256" key="2">
    <source>
        <dbReference type="ARBA" id="ARBA00008831"/>
    </source>
</evidence>
<organism evidence="19 21">
    <name type="scientific">Actinia tenebrosa</name>
    <name type="common">Australian red waratah sea anemone</name>
    <dbReference type="NCBI Taxonomy" id="6105"/>
    <lineage>
        <taxon>Eukaryota</taxon>
        <taxon>Metazoa</taxon>
        <taxon>Cnidaria</taxon>
        <taxon>Anthozoa</taxon>
        <taxon>Hexacorallia</taxon>
        <taxon>Actiniaria</taxon>
        <taxon>Actiniidae</taxon>
        <taxon>Actinia</taxon>
    </lineage>
</organism>
<dbReference type="Pfam" id="PF22700">
    <property type="entry name" value="MVD-like_N"/>
    <property type="match status" value="1"/>
</dbReference>
<feature type="domain" description="Diphosphomevalonate decarboxylase-like N-terminal" evidence="18">
    <location>
        <begin position="24"/>
        <end position="190"/>
    </location>
</feature>
<accession>A0A6P8HHV4</accession>
<evidence type="ECO:0000313" key="19">
    <source>
        <dbReference type="Proteomes" id="UP000515163"/>
    </source>
</evidence>
<evidence type="ECO:0000256" key="9">
    <source>
        <dbReference type="ARBA" id="ARBA00023011"/>
    </source>
</evidence>
<keyword evidence="13 15" id="KW-0456">Lyase</keyword>
<dbReference type="InterPro" id="IPR053859">
    <property type="entry name" value="MVD-like_N"/>
</dbReference>
<dbReference type="AlphaFoldDB" id="A0A6P8HHV4"/>
<comment type="similarity">
    <text evidence="2 15 16">Belongs to the diphosphomevalonate decarboxylase family.</text>
</comment>
<dbReference type="Gene3D" id="3.30.70.890">
    <property type="entry name" value="GHMP kinase, C-terminal domain"/>
    <property type="match status" value="1"/>
</dbReference>
<keyword evidence="10 15" id="KW-0443">Lipid metabolism</keyword>
<evidence type="ECO:0000256" key="7">
    <source>
        <dbReference type="ARBA" id="ARBA00022840"/>
    </source>
</evidence>
<comment type="function">
    <text evidence="1 16">Catalyzes the ATP dependent decarboxylation of (R)-5-diphosphomevalonate to form isopentenyl diphosphate (IPP). Functions in the mevalonate (MVA) pathway leading to isopentenyl diphosphate (IPP), a key precursor for the biosynthesis of isoprenoids and sterol synthesis.</text>
</comment>
<dbReference type="GeneID" id="116292744"/>
<dbReference type="FunFam" id="3.30.230.10:FF:000080">
    <property type="entry name" value="Diphosphomevalonate decarboxylase"/>
    <property type="match status" value="1"/>
</dbReference>
<dbReference type="RefSeq" id="XP_031555954.1">
    <property type="nucleotide sequence ID" value="XM_031700094.1"/>
</dbReference>
<evidence type="ECO:0000256" key="4">
    <source>
        <dbReference type="ARBA" id="ARBA00019335"/>
    </source>
</evidence>
<feature type="domain" description="Mvd1 C-terminal" evidence="17">
    <location>
        <begin position="204"/>
        <end position="391"/>
    </location>
</feature>
<dbReference type="OrthoDB" id="10253702at2759"/>
<comment type="catalytic activity">
    <reaction evidence="14 15 16">
        <text>(R)-5-diphosphomevalonate + ATP = isopentenyl diphosphate + ADP + phosphate + CO2</text>
        <dbReference type="Rhea" id="RHEA:23732"/>
        <dbReference type="ChEBI" id="CHEBI:16526"/>
        <dbReference type="ChEBI" id="CHEBI:30616"/>
        <dbReference type="ChEBI" id="CHEBI:43474"/>
        <dbReference type="ChEBI" id="CHEBI:57557"/>
        <dbReference type="ChEBI" id="CHEBI:128769"/>
        <dbReference type="ChEBI" id="CHEBI:456216"/>
        <dbReference type="EC" id="4.1.1.33"/>
    </reaction>
</comment>
<evidence type="ECO:0000313" key="20">
    <source>
        <dbReference type="RefSeq" id="XP_031555953.1"/>
    </source>
</evidence>
<dbReference type="InterPro" id="IPR029765">
    <property type="entry name" value="Mev_diP_decarb"/>
</dbReference>
<evidence type="ECO:0000256" key="16">
    <source>
        <dbReference type="RuleBase" id="RU363086"/>
    </source>
</evidence>
<dbReference type="SUPFAM" id="SSF55060">
    <property type="entry name" value="GHMP Kinase, C-terminal domain"/>
    <property type="match status" value="1"/>
</dbReference>
<dbReference type="InterPro" id="IPR041431">
    <property type="entry name" value="Mvd1_C"/>
</dbReference>
<dbReference type="RefSeq" id="XP_031555953.1">
    <property type="nucleotide sequence ID" value="XM_031700093.1"/>
</dbReference>
<dbReference type="PANTHER" id="PTHR10977:SF3">
    <property type="entry name" value="DIPHOSPHOMEVALONATE DECARBOXYLASE"/>
    <property type="match status" value="1"/>
</dbReference>
<evidence type="ECO:0000259" key="17">
    <source>
        <dbReference type="Pfam" id="PF18376"/>
    </source>
</evidence>
<evidence type="ECO:0000313" key="21">
    <source>
        <dbReference type="RefSeq" id="XP_031555954.1"/>
    </source>
</evidence>
<keyword evidence="12 16" id="KW-0753">Steroid metabolism</keyword>
<gene>
    <name evidence="20 21" type="primary">LOC116292744</name>
</gene>
<dbReference type="GO" id="GO:0006695">
    <property type="term" value="P:cholesterol biosynthetic process"/>
    <property type="evidence" value="ECO:0007669"/>
    <property type="project" value="UniProtKB-UniPathway"/>
</dbReference>
<keyword evidence="8 16" id="KW-0752">Steroid biosynthesis</keyword>
<dbReference type="InterPro" id="IPR014721">
    <property type="entry name" value="Ribsml_uS5_D2-typ_fold_subgr"/>
</dbReference>
<evidence type="ECO:0000256" key="3">
    <source>
        <dbReference type="ARBA" id="ARBA00012296"/>
    </source>
</evidence>
<dbReference type="FunFam" id="3.30.70.890:FF:000005">
    <property type="entry name" value="Diphosphomevalonate decarboxylase"/>
    <property type="match status" value="1"/>
</dbReference>
<keyword evidence="9 16" id="KW-0756">Sterol biosynthesis</keyword>
<protein>
    <recommendedName>
        <fullName evidence="4 15">Diphosphomevalonate decarboxylase</fullName>
        <ecNumber evidence="3 15">4.1.1.33</ecNumber>
    </recommendedName>
</protein>
<dbReference type="SUPFAM" id="SSF54211">
    <property type="entry name" value="Ribosomal protein S5 domain 2-like"/>
    <property type="match status" value="1"/>
</dbReference>
<keyword evidence="7 15" id="KW-0067">ATP-binding</keyword>
<dbReference type="InterPro" id="IPR036554">
    <property type="entry name" value="GHMP_kinase_C_sf"/>
</dbReference>
<dbReference type="NCBIfam" id="TIGR01240">
    <property type="entry name" value="mevDPdecarb"/>
    <property type="match status" value="1"/>
</dbReference>
<dbReference type="PIRSF" id="PIRSF015950">
    <property type="entry name" value="Mev_P_decrbx"/>
    <property type="match status" value="1"/>
</dbReference>
<evidence type="ECO:0000259" key="18">
    <source>
        <dbReference type="Pfam" id="PF22700"/>
    </source>
</evidence>
<evidence type="ECO:0000256" key="15">
    <source>
        <dbReference type="PIRNR" id="PIRNR015950"/>
    </source>
</evidence>
<reference evidence="20 21" key="1">
    <citation type="submission" date="2025-04" db="UniProtKB">
        <authorList>
            <consortium name="RefSeq"/>
        </authorList>
    </citation>
    <scope>IDENTIFICATION</scope>
    <source>
        <tissue evidence="20 21">Tentacle</tissue>
    </source>
</reference>
<dbReference type="InterPro" id="IPR020568">
    <property type="entry name" value="Ribosomal_Su5_D2-typ_SF"/>
</dbReference>
<evidence type="ECO:0000256" key="11">
    <source>
        <dbReference type="ARBA" id="ARBA00023166"/>
    </source>
</evidence>
<sequence>MADEEPVRKKSCKDHPSFLYTARAPVNIAVVKYWGKRDEKLILPVNSSLSVTLNQDELCTTTTVVASPDFPCDSLWINGREQPIADAPRIQNCLFRIRDKCQLESPQRWQELKDCHLHIASKNNFPTAAGLASSASGHACLVFLLSKLFHLKCELSGLARQGSGSACRSIYGGFVVWSKGEHEDGTDSIAKQIMPSEHWPSLRILILVVNDQKKSTSSTEGMKRSVQTSELLQLRATYCVPQRMKNMEEAIIHKDFETFAELTMKESNQFHAVCQDTYPPIEPPYLSTTSHSIIQLVTAYNQYHKNTKVAYTFDAGPNAVLFLQEKDVSEMAALIQHFFPPLDTKGFIKGIPIQEIPKLSKDLLESMAMYPVPSSIKYIISTKVGNGPSMIAMDSDEHLLNEDGLPH</sequence>
<evidence type="ECO:0000256" key="14">
    <source>
        <dbReference type="ARBA" id="ARBA00048154"/>
    </source>
</evidence>
<evidence type="ECO:0000256" key="13">
    <source>
        <dbReference type="ARBA" id="ARBA00023239"/>
    </source>
</evidence>
<keyword evidence="16" id="KW-0153">Cholesterol metabolism</keyword>
<dbReference type="GO" id="GO:0005829">
    <property type="term" value="C:cytosol"/>
    <property type="evidence" value="ECO:0007669"/>
    <property type="project" value="InterPro"/>
</dbReference>
<evidence type="ECO:0000256" key="8">
    <source>
        <dbReference type="ARBA" id="ARBA00022955"/>
    </source>
</evidence>
<dbReference type="UniPathway" id="UPA00063"/>